<feature type="transmembrane region" description="Helical" evidence="3">
    <location>
        <begin position="307"/>
        <end position="329"/>
    </location>
</feature>
<evidence type="ECO:0000256" key="1">
    <source>
        <dbReference type="ARBA" id="ARBA00005278"/>
    </source>
</evidence>
<evidence type="ECO:0000256" key="2">
    <source>
        <dbReference type="ARBA" id="ARBA00023136"/>
    </source>
</evidence>
<evidence type="ECO:0000313" key="4">
    <source>
        <dbReference type="EMBL" id="VYS80480.1"/>
    </source>
</evidence>
<dbReference type="EMBL" id="CACRSL010000003">
    <property type="protein sequence ID" value="VYS80480.1"/>
    <property type="molecule type" value="Genomic_DNA"/>
</dbReference>
<dbReference type="PANTHER" id="PTHR22550:SF5">
    <property type="entry name" value="LEUCINE ZIPPER PROTEIN 4"/>
    <property type="match status" value="1"/>
</dbReference>
<evidence type="ECO:0000256" key="3">
    <source>
        <dbReference type="SAM" id="Phobius"/>
    </source>
</evidence>
<dbReference type="PANTHER" id="PTHR22550">
    <property type="entry name" value="SPORE GERMINATION PROTEIN"/>
    <property type="match status" value="1"/>
</dbReference>
<name>A0A6N2RLH9_9FIRM</name>
<organism evidence="4">
    <name type="scientific">uncultured Anaerotruncus sp</name>
    <dbReference type="NCBI Taxonomy" id="905011"/>
    <lineage>
        <taxon>Bacteria</taxon>
        <taxon>Bacillati</taxon>
        <taxon>Bacillota</taxon>
        <taxon>Clostridia</taxon>
        <taxon>Eubacteriales</taxon>
        <taxon>Oscillospiraceae</taxon>
        <taxon>Anaerotruncus</taxon>
        <taxon>environmental samples</taxon>
    </lineage>
</organism>
<protein>
    <submittedName>
        <fullName evidence="4">Spore germination protein B1</fullName>
    </submittedName>
</protein>
<dbReference type="PIRSF" id="PIRSF005690">
    <property type="entry name" value="GerBA"/>
    <property type="match status" value="1"/>
</dbReference>
<proteinExistence type="inferred from homology"/>
<feature type="transmembrane region" description="Helical" evidence="3">
    <location>
        <begin position="406"/>
        <end position="425"/>
    </location>
</feature>
<gene>
    <name evidence="4" type="primary">gerBA</name>
    <name evidence="4" type="ORF">AULFYP135_00437</name>
</gene>
<comment type="similarity">
    <text evidence="1">Belongs to the GerABKA family.</text>
</comment>
<keyword evidence="3" id="KW-0812">Transmembrane</keyword>
<feature type="transmembrane region" description="Helical" evidence="3">
    <location>
        <begin position="432"/>
        <end position="455"/>
    </location>
</feature>
<dbReference type="GO" id="GO:0016020">
    <property type="term" value="C:membrane"/>
    <property type="evidence" value="ECO:0007669"/>
    <property type="project" value="InterPro"/>
</dbReference>
<accession>A0A6N2RLH9</accession>
<keyword evidence="2 3" id="KW-0472">Membrane</keyword>
<dbReference type="AlphaFoldDB" id="A0A6N2RLH9"/>
<sequence>MFNLKKSMKSMDYEPPQDDAALEEKLGVNLLDNIIKVRELCSGTSDLLVRQMEVCGIPVALLMCEGMFSLANTTKLIIEPLTHLELEKAKPEDLLSWMRHKTILSGDTSECYTYGELFRFIMSGFVVILLDGKNVGMALGLQGFQSRSISEPSSETNVRGSREGFVESLRVNMSMVRRRMKTPKLKLELSTVGEKSKTDICLVYRTDMVSPEFLKEVKYKLSKVKLDVVLESGYVQPYLERKPLSIFSEVGVTERPDTMCAKVSEGRIGILFDGTPFALVIPFLFTENFQSFDDYANRPYYATFIRWLKYVSFFLTILLPGFYVSIATFHPELFPNALLFNVAASEESTPFPIMMEALIIHFFYEVMREAGLRLPRPVGHAVSIVGALVIGDAAVTAGLIGAPMVMVVALTAISSFVVAPLYEPVTILRFTFILLGGLLGMFGITLGLAVVMVNLCAINTMGIPITSPASPFDLYSMRDVLFRWSWKSLGKEDLRVQDLPGSQIKGGE</sequence>
<dbReference type="InterPro" id="IPR004995">
    <property type="entry name" value="Spore_Ger"/>
</dbReference>
<dbReference type="InterPro" id="IPR050768">
    <property type="entry name" value="UPF0353/GerABKA_families"/>
</dbReference>
<dbReference type="Pfam" id="PF03323">
    <property type="entry name" value="GerA"/>
    <property type="match status" value="1"/>
</dbReference>
<reference evidence="4" key="1">
    <citation type="submission" date="2019-11" db="EMBL/GenBank/DDBJ databases">
        <authorList>
            <person name="Feng L."/>
        </authorList>
    </citation>
    <scope>NUCLEOTIDE SEQUENCE</scope>
    <source>
        <strain evidence="4">AundefinedLFYP135</strain>
    </source>
</reference>
<dbReference type="GO" id="GO:0009847">
    <property type="term" value="P:spore germination"/>
    <property type="evidence" value="ECO:0007669"/>
    <property type="project" value="InterPro"/>
</dbReference>
<keyword evidence="3" id="KW-1133">Transmembrane helix</keyword>